<reference evidence="3 4" key="1">
    <citation type="journal article" date="2020" name="Fungal Divers.">
        <title>Resolving the Mortierellaceae phylogeny through synthesis of multi-gene phylogenetics and phylogenomics.</title>
        <authorList>
            <person name="Vandepol N."/>
            <person name="Liber J."/>
            <person name="Desiro A."/>
            <person name="Na H."/>
            <person name="Kennedy M."/>
            <person name="Barry K."/>
            <person name="Grigoriev I.V."/>
            <person name="Miller A.N."/>
            <person name="O'Donnell K."/>
            <person name="Stajich J.E."/>
            <person name="Bonito G."/>
        </authorList>
    </citation>
    <scope>NUCLEOTIDE SEQUENCE [LARGE SCALE GENOMIC DNA]</scope>
    <source>
        <strain evidence="3 4">AD045</strain>
    </source>
</reference>
<accession>A0ABQ7KCZ9</accession>
<dbReference type="EMBL" id="JAAAIM010000049">
    <property type="protein sequence ID" value="KAG0296752.1"/>
    <property type="molecule type" value="Genomic_DNA"/>
</dbReference>
<keyword evidence="2" id="KW-1133">Transmembrane helix</keyword>
<protein>
    <submittedName>
        <fullName evidence="3">Uncharacterized protein</fullName>
    </submittedName>
</protein>
<feature type="compositionally biased region" description="Polar residues" evidence="1">
    <location>
        <begin position="157"/>
        <end position="166"/>
    </location>
</feature>
<sequence>MVSAAVGFWNTNTSNPSLIGIKAIRWEGTAPSNMTPGTLNPVAFPPNMIVQPLAPVEDNGAPQKAQGNPRFVVDPARGRIVVGLVSAILLAGILIGVREVYKAAQYVRPSKSRPGSTFNEKSEKGFGGGVYGYDVGSIGTVGARKVKKKHAYYRKSTTSTINADGPQQQQQQLSTGRSSMTTLATLRATSSPVTIDMNGEISSPLPLHLAQGYSGSNSLPLSSSYNTRVQEQPPRLEVLVHLPSSAEGKSSFFGSIDTKQP</sequence>
<evidence type="ECO:0000313" key="4">
    <source>
        <dbReference type="Proteomes" id="UP001194696"/>
    </source>
</evidence>
<proteinExistence type="predicted"/>
<feature type="transmembrane region" description="Helical" evidence="2">
    <location>
        <begin position="80"/>
        <end position="101"/>
    </location>
</feature>
<comment type="caution">
    <text evidence="3">The sequence shown here is derived from an EMBL/GenBank/DDBJ whole genome shotgun (WGS) entry which is preliminary data.</text>
</comment>
<organism evidence="3 4">
    <name type="scientific">Linnemannia gamsii</name>
    <dbReference type="NCBI Taxonomy" id="64522"/>
    <lineage>
        <taxon>Eukaryota</taxon>
        <taxon>Fungi</taxon>
        <taxon>Fungi incertae sedis</taxon>
        <taxon>Mucoromycota</taxon>
        <taxon>Mortierellomycotina</taxon>
        <taxon>Mortierellomycetes</taxon>
        <taxon>Mortierellales</taxon>
        <taxon>Mortierellaceae</taxon>
        <taxon>Linnemannia</taxon>
    </lineage>
</organism>
<evidence type="ECO:0000313" key="3">
    <source>
        <dbReference type="EMBL" id="KAG0296752.1"/>
    </source>
</evidence>
<dbReference type="Proteomes" id="UP001194696">
    <property type="component" value="Unassembled WGS sequence"/>
</dbReference>
<evidence type="ECO:0000256" key="1">
    <source>
        <dbReference type="SAM" id="MobiDB-lite"/>
    </source>
</evidence>
<gene>
    <name evidence="3" type="ORF">BGZ96_008612</name>
</gene>
<evidence type="ECO:0000256" key="2">
    <source>
        <dbReference type="SAM" id="Phobius"/>
    </source>
</evidence>
<keyword evidence="2" id="KW-0812">Transmembrane</keyword>
<keyword evidence="2" id="KW-0472">Membrane</keyword>
<feature type="region of interest" description="Disordered" evidence="1">
    <location>
        <begin position="157"/>
        <end position="178"/>
    </location>
</feature>
<name>A0ABQ7KCZ9_9FUNG</name>
<keyword evidence="4" id="KW-1185">Reference proteome</keyword>